<dbReference type="InterPro" id="IPR003691">
    <property type="entry name" value="FluC"/>
</dbReference>
<evidence type="ECO:0000256" key="5">
    <source>
        <dbReference type="ARBA" id="ARBA00022723"/>
    </source>
</evidence>
<gene>
    <name evidence="14 15" type="primary">crcB</name>
    <name evidence="14" type="synonym">fluC</name>
    <name evidence="15" type="ORF">LRS37_15400</name>
</gene>
<dbReference type="EMBL" id="JAJODE010000061">
    <property type="protein sequence ID" value="MCD4840219.1"/>
    <property type="molecule type" value="Genomic_DNA"/>
</dbReference>
<keyword evidence="7 14" id="KW-0915">Sodium</keyword>
<evidence type="ECO:0000256" key="4">
    <source>
        <dbReference type="ARBA" id="ARBA00022692"/>
    </source>
</evidence>
<dbReference type="NCBIfam" id="TIGR00494">
    <property type="entry name" value="crcB"/>
    <property type="match status" value="1"/>
</dbReference>
<comment type="caution">
    <text evidence="15">The sequence shown here is derived from an EMBL/GenBank/DDBJ whole genome shotgun (WGS) entry which is preliminary data.</text>
</comment>
<evidence type="ECO:0000256" key="13">
    <source>
        <dbReference type="ARBA" id="ARBA00049940"/>
    </source>
</evidence>
<comment type="catalytic activity">
    <reaction evidence="12">
        <text>fluoride(in) = fluoride(out)</text>
        <dbReference type="Rhea" id="RHEA:76159"/>
        <dbReference type="ChEBI" id="CHEBI:17051"/>
    </reaction>
    <physiologicalReaction direction="left-to-right" evidence="12">
        <dbReference type="Rhea" id="RHEA:76160"/>
    </physiologicalReaction>
</comment>
<keyword evidence="6 14" id="KW-1133">Transmembrane helix</keyword>
<evidence type="ECO:0000256" key="2">
    <source>
        <dbReference type="ARBA" id="ARBA00022448"/>
    </source>
</evidence>
<dbReference type="Pfam" id="PF02537">
    <property type="entry name" value="CRCB"/>
    <property type="match status" value="1"/>
</dbReference>
<feature type="transmembrane region" description="Helical" evidence="14">
    <location>
        <begin position="62"/>
        <end position="84"/>
    </location>
</feature>
<evidence type="ECO:0000256" key="1">
    <source>
        <dbReference type="ARBA" id="ARBA00004651"/>
    </source>
</evidence>
<dbReference type="PANTHER" id="PTHR28259">
    <property type="entry name" value="FLUORIDE EXPORT PROTEIN 1-RELATED"/>
    <property type="match status" value="1"/>
</dbReference>
<comment type="activity regulation">
    <text evidence="14">Na(+) is not transported, but it plays an essential structural role and its presence is essential for fluoride channel function.</text>
</comment>
<feature type="transmembrane region" description="Helical" evidence="14">
    <location>
        <begin position="35"/>
        <end position="56"/>
    </location>
</feature>
<keyword evidence="2 14" id="KW-0813">Transport</keyword>
<dbReference type="PANTHER" id="PTHR28259:SF16">
    <property type="entry name" value="FLUORIDE-SPECIFIC ION CHANNEL FLUC 2"/>
    <property type="match status" value="1"/>
</dbReference>
<organism evidence="15 16">
    <name type="scientific">Neobacillus sedimentimangrovi</name>
    <dbReference type="NCBI Taxonomy" id="2699460"/>
    <lineage>
        <taxon>Bacteria</taxon>
        <taxon>Bacillati</taxon>
        <taxon>Bacillota</taxon>
        <taxon>Bacilli</taxon>
        <taxon>Bacillales</taxon>
        <taxon>Bacillaceae</taxon>
        <taxon>Neobacillus</taxon>
    </lineage>
</organism>
<dbReference type="RefSeq" id="WP_038539786.1">
    <property type="nucleotide sequence ID" value="NZ_JAJODE010000061.1"/>
</dbReference>
<evidence type="ECO:0000256" key="7">
    <source>
        <dbReference type="ARBA" id="ARBA00023053"/>
    </source>
</evidence>
<dbReference type="HAMAP" id="MF_00454">
    <property type="entry name" value="FluC"/>
    <property type="match status" value="1"/>
</dbReference>
<feature type="transmembrane region" description="Helical" evidence="14">
    <location>
        <begin position="6"/>
        <end position="23"/>
    </location>
</feature>
<evidence type="ECO:0000256" key="3">
    <source>
        <dbReference type="ARBA" id="ARBA00022475"/>
    </source>
</evidence>
<comment type="function">
    <text evidence="13 14">Fluoride-specific ion channel. Important for reducing fluoride concentration in the cell, thus reducing its toxicity.</text>
</comment>
<evidence type="ECO:0000256" key="6">
    <source>
        <dbReference type="ARBA" id="ARBA00022989"/>
    </source>
</evidence>
<keyword evidence="4 14" id="KW-0812">Transmembrane</keyword>
<reference evidence="15 16" key="1">
    <citation type="journal article" date="2023" name="Antonie Van Leeuwenhoek">
        <title>Unveiling the genomic potential of a novel thermostable glycoside hydrolases producing Neobacillus sedimentimangrovi UE25.</title>
        <authorList>
            <person name="Ejaz U."/>
            <person name="Saleem F."/>
            <person name="Rashid R."/>
            <person name="Hasan K.A."/>
            <person name="Syed M.N."/>
            <person name="Sohail M."/>
        </authorList>
    </citation>
    <scope>NUCLEOTIDE SEQUENCE [LARGE SCALE GENOMIC DNA]</scope>
    <source>
        <strain evidence="15 16">UE25</strain>
    </source>
</reference>
<protein>
    <recommendedName>
        <fullName evidence="14">Fluoride-specific ion channel FluC</fullName>
    </recommendedName>
</protein>
<evidence type="ECO:0000256" key="12">
    <source>
        <dbReference type="ARBA" id="ARBA00035585"/>
    </source>
</evidence>
<evidence type="ECO:0000256" key="11">
    <source>
        <dbReference type="ARBA" id="ARBA00035120"/>
    </source>
</evidence>
<dbReference type="Proteomes" id="UP001162836">
    <property type="component" value="Unassembled WGS sequence"/>
</dbReference>
<accession>A0ABS8QLN7</accession>
<evidence type="ECO:0000256" key="14">
    <source>
        <dbReference type="HAMAP-Rule" id="MF_00454"/>
    </source>
</evidence>
<keyword evidence="8 14" id="KW-0406">Ion transport</keyword>
<keyword evidence="16" id="KW-1185">Reference proteome</keyword>
<evidence type="ECO:0000313" key="16">
    <source>
        <dbReference type="Proteomes" id="UP001162836"/>
    </source>
</evidence>
<feature type="binding site" evidence="14">
    <location>
        <position position="75"/>
    </location>
    <ligand>
        <name>Na(+)</name>
        <dbReference type="ChEBI" id="CHEBI:29101"/>
        <note>structural</note>
    </ligand>
</feature>
<comment type="similarity">
    <text evidence="11 14">Belongs to the fluoride channel Fluc/FEX (TC 1.A.43) family.</text>
</comment>
<comment type="subcellular location">
    <subcellularLocation>
        <location evidence="1 14">Cell membrane</location>
        <topology evidence="1 14">Multi-pass membrane protein</topology>
    </subcellularLocation>
</comment>
<proteinExistence type="inferred from homology"/>
<evidence type="ECO:0000256" key="9">
    <source>
        <dbReference type="ARBA" id="ARBA00023136"/>
    </source>
</evidence>
<keyword evidence="3 14" id="KW-1003">Cell membrane</keyword>
<evidence type="ECO:0000256" key="8">
    <source>
        <dbReference type="ARBA" id="ARBA00023065"/>
    </source>
</evidence>
<evidence type="ECO:0000256" key="10">
    <source>
        <dbReference type="ARBA" id="ARBA00023303"/>
    </source>
</evidence>
<keyword evidence="5 14" id="KW-0479">Metal-binding</keyword>
<feature type="binding site" evidence="14">
    <location>
        <position position="72"/>
    </location>
    <ligand>
        <name>Na(+)</name>
        <dbReference type="ChEBI" id="CHEBI:29101"/>
        <note>structural</note>
    </ligand>
</feature>
<feature type="transmembrane region" description="Helical" evidence="14">
    <location>
        <begin position="96"/>
        <end position="121"/>
    </location>
</feature>
<keyword evidence="10 14" id="KW-0407">Ion channel</keyword>
<keyword evidence="9 14" id="KW-0472">Membrane</keyword>
<sequence>MTALHILLVGLGGFFGAMARYFISKKLNGIAPNRIPMGTLIVNLIGSFLLGIITGAHANAMIVLLLGTGFMGAFTTFSTFKLELIKLYLNKDNKNFLLYIIITYSAGMILAYLGYVIGSFIG</sequence>
<evidence type="ECO:0000313" key="15">
    <source>
        <dbReference type="EMBL" id="MCD4840219.1"/>
    </source>
</evidence>
<name>A0ABS8QLN7_9BACI</name>